<dbReference type="HOGENOM" id="CLU_2416835_0_0_1"/>
<evidence type="ECO:0000256" key="1">
    <source>
        <dbReference type="SAM" id="Coils"/>
    </source>
</evidence>
<dbReference type="AlphaFoldDB" id="J3MMD9"/>
<keyword evidence="4" id="KW-1185">Reference proteome</keyword>
<evidence type="ECO:0000256" key="2">
    <source>
        <dbReference type="SAM" id="MobiDB-lite"/>
    </source>
</evidence>
<sequence length="92" mass="10026">MKDAMSVPDVTKKTSGVALEDLPASSATGRAPPSAAADRDALSAVIASARQFQDKQRDIARRREEARRELAEMVRTVEFNDPYISPLDALKP</sequence>
<dbReference type="Proteomes" id="UP000006038">
    <property type="component" value="Chromosome 7"/>
</dbReference>
<feature type="coiled-coil region" evidence="1">
    <location>
        <begin position="49"/>
        <end position="76"/>
    </location>
</feature>
<proteinExistence type="predicted"/>
<dbReference type="Gramene" id="OB07G25710.1">
    <property type="protein sequence ID" value="OB07G25710.1"/>
    <property type="gene ID" value="OB07G25710"/>
</dbReference>
<keyword evidence="1" id="KW-0175">Coiled coil</keyword>
<reference evidence="3" key="1">
    <citation type="journal article" date="2013" name="Nat. Commun.">
        <title>Whole-genome sequencing of Oryza brachyantha reveals mechanisms underlying Oryza genome evolution.</title>
        <authorList>
            <person name="Chen J."/>
            <person name="Huang Q."/>
            <person name="Gao D."/>
            <person name="Wang J."/>
            <person name="Lang Y."/>
            <person name="Liu T."/>
            <person name="Li B."/>
            <person name="Bai Z."/>
            <person name="Luis Goicoechea J."/>
            <person name="Liang C."/>
            <person name="Chen C."/>
            <person name="Zhang W."/>
            <person name="Sun S."/>
            <person name="Liao Y."/>
            <person name="Zhang X."/>
            <person name="Yang L."/>
            <person name="Song C."/>
            <person name="Wang M."/>
            <person name="Shi J."/>
            <person name="Liu G."/>
            <person name="Liu J."/>
            <person name="Zhou H."/>
            <person name="Zhou W."/>
            <person name="Yu Q."/>
            <person name="An N."/>
            <person name="Chen Y."/>
            <person name="Cai Q."/>
            <person name="Wang B."/>
            <person name="Liu B."/>
            <person name="Min J."/>
            <person name="Huang Y."/>
            <person name="Wu H."/>
            <person name="Li Z."/>
            <person name="Zhang Y."/>
            <person name="Yin Y."/>
            <person name="Song W."/>
            <person name="Jiang J."/>
            <person name="Jackson S.A."/>
            <person name="Wing R.A."/>
            <person name="Wang J."/>
            <person name="Chen M."/>
        </authorList>
    </citation>
    <scope>NUCLEOTIDE SEQUENCE [LARGE SCALE GENOMIC DNA]</scope>
    <source>
        <strain evidence="3">cv. IRGC 101232</strain>
    </source>
</reference>
<evidence type="ECO:0000313" key="3">
    <source>
        <dbReference type="EnsemblPlants" id="OB07G25710.1"/>
    </source>
</evidence>
<reference evidence="3" key="2">
    <citation type="submission" date="2013-04" db="UniProtKB">
        <authorList>
            <consortium name="EnsemblPlants"/>
        </authorList>
    </citation>
    <scope>IDENTIFICATION</scope>
</reference>
<evidence type="ECO:0000313" key="4">
    <source>
        <dbReference type="Proteomes" id="UP000006038"/>
    </source>
</evidence>
<accession>J3MMD9</accession>
<feature type="region of interest" description="Disordered" evidence="2">
    <location>
        <begin position="1"/>
        <end position="39"/>
    </location>
</feature>
<name>J3MMD9_ORYBR</name>
<protein>
    <submittedName>
        <fullName evidence="3">Uncharacterized protein</fullName>
    </submittedName>
</protein>
<organism evidence="3">
    <name type="scientific">Oryza brachyantha</name>
    <name type="common">malo sina</name>
    <dbReference type="NCBI Taxonomy" id="4533"/>
    <lineage>
        <taxon>Eukaryota</taxon>
        <taxon>Viridiplantae</taxon>
        <taxon>Streptophyta</taxon>
        <taxon>Embryophyta</taxon>
        <taxon>Tracheophyta</taxon>
        <taxon>Spermatophyta</taxon>
        <taxon>Magnoliopsida</taxon>
        <taxon>Liliopsida</taxon>
        <taxon>Poales</taxon>
        <taxon>Poaceae</taxon>
        <taxon>BOP clade</taxon>
        <taxon>Oryzoideae</taxon>
        <taxon>Oryzeae</taxon>
        <taxon>Oryzinae</taxon>
        <taxon>Oryza</taxon>
    </lineage>
</organism>
<dbReference type="EnsemblPlants" id="OB07G25710.1">
    <property type="protein sequence ID" value="OB07G25710.1"/>
    <property type="gene ID" value="OB07G25710"/>
</dbReference>